<organism evidence="1 2">
    <name type="scientific">Cimex lectularius</name>
    <name type="common">Bed bug</name>
    <name type="synonym">Acanthia lectularia</name>
    <dbReference type="NCBI Taxonomy" id="79782"/>
    <lineage>
        <taxon>Eukaryota</taxon>
        <taxon>Metazoa</taxon>
        <taxon>Ecdysozoa</taxon>
        <taxon>Arthropoda</taxon>
        <taxon>Hexapoda</taxon>
        <taxon>Insecta</taxon>
        <taxon>Pterygota</taxon>
        <taxon>Neoptera</taxon>
        <taxon>Paraneoptera</taxon>
        <taxon>Hemiptera</taxon>
        <taxon>Heteroptera</taxon>
        <taxon>Panheteroptera</taxon>
        <taxon>Cimicomorpha</taxon>
        <taxon>Cimicidae</taxon>
        <taxon>Cimex</taxon>
    </lineage>
</organism>
<evidence type="ECO:0000313" key="2">
    <source>
        <dbReference type="Proteomes" id="UP000494040"/>
    </source>
</evidence>
<dbReference type="Proteomes" id="UP000494040">
    <property type="component" value="Unassembled WGS sequence"/>
</dbReference>
<dbReference type="EnsemblMetazoa" id="XM_024229766.1">
    <property type="protein sequence ID" value="XP_024085534.1"/>
    <property type="gene ID" value="LOC106663858"/>
</dbReference>
<accession>A0A8I6STH0</accession>
<sequence length="154" mass="18261">MTTVQRTSKQIPNSIEIETNLEQKPQPLKPILKFRKGKDLCLHRKFVPERVDRHAMTHEEYANFLAQPKWSRSPWFMYQKKQEDPEYQRKKLKKVYCKFIENGESYGVKESRTQKYTTDRSKIFFLMKAIKYVPSAKGKKKKKSLSNKSGTLAL</sequence>
<dbReference type="RefSeq" id="XP_024085534.1">
    <property type="nucleotide sequence ID" value="XM_024229766.1"/>
</dbReference>
<evidence type="ECO:0000313" key="1">
    <source>
        <dbReference type="EnsemblMetazoa" id="XP_024085534.1"/>
    </source>
</evidence>
<dbReference type="AlphaFoldDB" id="A0A8I6STH0"/>
<protein>
    <submittedName>
        <fullName evidence="1">Uncharacterized protein</fullName>
    </submittedName>
</protein>
<proteinExistence type="predicted"/>
<dbReference type="EnsemblMetazoa" id="XM_014389054.2">
    <property type="protein sequence ID" value="XP_014244540.1"/>
    <property type="gene ID" value="LOC106663858"/>
</dbReference>
<dbReference type="RefSeq" id="XP_014244540.1">
    <property type="nucleotide sequence ID" value="XM_014389054.2"/>
</dbReference>
<reference evidence="1" key="1">
    <citation type="submission" date="2022-01" db="UniProtKB">
        <authorList>
            <consortium name="EnsemblMetazoa"/>
        </authorList>
    </citation>
    <scope>IDENTIFICATION</scope>
</reference>
<dbReference type="GeneID" id="106663858"/>
<dbReference type="OrthoDB" id="10510473at2759"/>
<dbReference type="KEGG" id="clec:106663858"/>
<name>A0A8I6STH0_CIMLE</name>
<keyword evidence="2" id="KW-1185">Reference proteome</keyword>